<evidence type="ECO:0000313" key="5">
    <source>
        <dbReference type="Proteomes" id="UP000609531"/>
    </source>
</evidence>
<dbReference type="GO" id="GO:0051470">
    <property type="term" value="P:ectoine transmembrane transport"/>
    <property type="evidence" value="ECO:0007669"/>
    <property type="project" value="InterPro"/>
</dbReference>
<dbReference type="Proteomes" id="UP000609531">
    <property type="component" value="Unassembled WGS sequence"/>
</dbReference>
<dbReference type="RefSeq" id="WP_198882468.1">
    <property type="nucleotide sequence ID" value="NZ_JAEKJA010000010.1"/>
</dbReference>
<dbReference type="PANTHER" id="PTHR35936:SF17">
    <property type="entry name" value="ARGININE-BINDING EXTRACELLULAR PROTEIN ARTP"/>
    <property type="match status" value="1"/>
</dbReference>
<dbReference type="InterPro" id="IPR001638">
    <property type="entry name" value="Solute-binding_3/MltF_N"/>
</dbReference>
<name>A0A934MDN4_9HYPH</name>
<proteinExistence type="predicted"/>
<accession>A0A934MDN4</accession>
<sequence>MTVFKPLCAMALATAIFTLPAAADELSDKAKSGAALAVGTANEAPFSSIGPDGALKGSDIVLLNAVLDAMGVSGTEGVLTEFGALIPGLKANRFDIIAAGLYISPDRCKQVAFAEPIFAIGNTFIVPAGNPKNLHSYADLEADPSLKAGHTMGSRLRGEALEMGVPESQLVALPDGPALIAAVKSGRVDAALYPALSAQTLIDASKDTAIERADPFETPVINGKPRVSYGSFAFRPEDKEFLTTFNAELKKILASPEYLEMVRPFGLTAAELPGKVTTAELCGG</sequence>
<gene>
    <name evidence="4" type="primary">ehuB</name>
    <name evidence="4" type="ORF">JCR33_12725</name>
</gene>
<evidence type="ECO:0000256" key="2">
    <source>
        <dbReference type="SAM" id="SignalP"/>
    </source>
</evidence>
<dbReference type="NCBIfam" id="TIGR02995">
    <property type="entry name" value="ectoine_ehuB"/>
    <property type="match status" value="1"/>
</dbReference>
<dbReference type="SMART" id="SM00062">
    <property type="entry name" value="PBPb"/>
    <property type="match status" value="1"/>
</dbReference>
<evidence type="ECO:0000313" key="4">
    <source>
        <dbReference type="EMBL" id="MBJ3776562.1"/>
    </source>
</evidence>
<organism evidence="4 5">
    <name type="scientific">Acuticoccus mangrovi</name>
    <dbReference type="NCBI Taxonomy" id="2796142"/>
    <lineage>
        <taxon>Bacteria</taxon>
        <taxon>Pseudomonadati</taxon>
        <taxon>Pseudomonadota</taxon>
        <taxon>Alphaproteobacteria</taxon>
        <taxon>Hyphomicrobiales</taxon>
        <taxon>Amorphaceae</taxon>
        <taxon>Acuticoccus</taxon>
    </lineage>
</organism>
<dbReference type="Pfam" id="PF00497">
    <property type="entry name" value="SBP_bac_3"/>
    <property type="match status" value="1"/>
</dbReference>
<evidence type="ECO:0000256" key="1">
    <source>
        <dbReference type="ARBA" id="ARBA00022729"/>
    </source>
</evidence>
<protein>
    <submittedName>
        <fullName evidence="4">Ectoine/hydroxyectoine ABC transporter substrate-binding protein EhuB</fullName>
    </submittedName>
</protein>
<evidence type="ECO:0000259" key="3">
    <source>
        <dbReference type="SMART" id="SM00062"/>
    </source>
</evidence>
<keyword evidence="1 2" id="KW-0732">Signal</keyword>
<dbReference type="AlphaFoldDB" id="A0A934MDN4"/>
<dbReference type="InterPro" id="IPR014337">
    <property type="entry name" value="Ectoine_EhuB"/>
</dbReference>
<dbReference type="SUPFAM" id="SSF53850">
    <property type="entry name" value="Periplasmic binding protein-like II"/>
    <property type="match status" value="1"/>
</dbReference>
<feature type="signal peptide" evidence="2">
    <location>
        <begin position="1"/>
        <end position="23"/>
    </location>
</feature>
<dbReference type="Gene3D" id="3.40.190.10">
    <property type="entry name" value="Periplasmic binding protein-like II"/>
    <property type="match status" value="2"/>
</dbReference>
<dbReference type="EMBL" id="JAEKJA010000010">
    <property type="protein sequence ID" value="MBJ3776562.1"/>
    <property type="molecule type" value="Genomic_DNA"/>
</dbReference>
<feature type="domain" description="Solute-binding protein family 3/N-terminal" evidence="3">
    <location>
        <begin position="35"/>
        <end position="262"/>
    </location>
</feature>
<dbReference type="PANTHER" id="PTHR35936">
    <property type="entry name" value="MEMBRANE-BOUND LYTIC MUREIN TRANSGLYCOSYLASE F"/>
    <property type="match status" value="1"/>
</dbReference>
<comment type="caution">
    <text evidence="4">The sequence shown here is derived from an EMBL/GenBank/DDBJ whole genome shotgun (WGS) entry which is preliminary data.</text>
</comment>
<dbReference type="GO" id="GO:0033294">
    <property type="term" value="F:ectoine binding"/>
    <property type="evidence" value="ECO:0007669"/>
    <property type="project" value="InterPro"/>
</dbReference>
<feature type="chain" id="PRO_5036805426" evidence="2">
    <location>
        <begin position="24"/>
        <end position="284"/>
    </location>
</feature>
<keyword evidence="5" id="KW-1185">Reference proteome</keyword>
<reference evidence="4" key="1">
    <citation type="submission" date="2020-12" db="EMBL/GenBank/DDBJ databases">
        <title>Bacterial taxonomy.</title>
        <authorList>
            <person name="Pan X."/>
        </authorList>
    </citation>
    <scope>NUCLEOTIDE SEQUENCE</scope>
    <source>
        <strain evidence="4">B2012</strain>
    </source>
</reference>